<name>A0A6P1ZF99_9BACT</name>
<dbReference type="OrthoDB" id="9797341at2"/>
<dbReference type="PANTHER" id="PTHR44688">
    <property type="entry name" value="DNA-BINDING TRANSCRIPTIONAL ACTIVATOR DEVR_DOSR"/>
    <property type="match status" value="1"/>
</dbReference>
<protein>
    <submittedName>
        <fullName evidence="5">LuxR family transcriptional regulator</fullName>
    </submittedName>
</protein>
<dbReference type="InterPro" id="IPR000792">
    <property type="entry name" value="Tscrpt_reg_LuxR_C"/>
</dbReference>
<evidence type="ECO:0000256" key="3">
    <source>
        <dbReference type="ARBA" id="ARBA00023163"/>
    </source>
</evidence>
<dbReference type="CDD" id="cd06170">
    <property type="entry name" value="LuxR_C_like"/>
    <property type="match status" value="1"/>
</dbReference>
<dbReference type="SUPFAM" id="SSF46894">
    <property type="entry name" value="C-terminal effector domain of the bipartite response regulators"/>
    <property type="match status" value="1"/>
</dbReference>
<dbReference type="PANTHER" id="PTHR44688:SF16">
    <property type="entry name" value="DNA-BINDING TRANSCRIPTIONAL ACTIVATOR DEVR_DOSR"/>
    <property type="match status" value="1"/>
</dbReference>
<dbReference type="Gene3D" id="3.30.450.20">
    <property type="entry name" value="PAS domain"/>
    <property type="match status" value="1"/>
</dbReference>
<dbReference type="PROSITE" id="PS00622">
    <property type="entry name" value="HTH_LUXR_1"/>
    <property type="match status" value="1"/>
</dbReference>
<evidence type="ECO:0000259" key="4">
    <source>
        <dbReference type="PROSITE" id="PS50043"/>
    </source>
</evidence>
<dbReference type="InterPro" id="IPR016032">
    <property type="entry name" value="Sig_transdc_resp-reg_C-effctor"/>
</dbReference>
<keyword evidence="3" id="KW-0804">Transcription</keyword>
<feature type="domain" description="HTH luxR-type" evidence="4">
    <location>
        <begin position="366"/>
        <end position="431"/>
    </location>
</feature>
<dbReference type="AlphaFoldDB" id="A0A6P1ZF99"/>
<proteinExistence type="predicted"/>
<dbReference type="PRINTS" id="PR00038">
    <property type="entry name" value="HTHLUXR"/>
</dbReference>
<dbReference type="Gene3D" id="1.10.10.10">
    <property type="entry name" value="Winged helix-like DNA-binding domain superfamily/Winged helix DNA-binding domain"/>
    <property type="match status" value="1"/>
</dbReference>
<evidence type="ECO:0000256" key="2">
    <source>
        <dbReference type="ARBA" id="ARBA00023125"/>
    </source>
</evidence>
<comment type="caution">
    <text evidence="5">The sequence shown here is derived from an EMBL/GenBank/DDBJ whole genome shotgun (WGS) entry which is preliminary data.</text>
</comment>
<sequence>MSTPELLRHLTLRKEDFLKKWVRTMGEAGYLDHTTAKREDCLDAFNWFLDPVLEHLDQCGGAPAFGELIAGQANWAEALLASSERHRFRGVNSNMFVGCFFTMIHSIEEMIDETEAPLAAKVEAADIVRLYADAFTTLLLARWGELSSEEVAGRLDESARLLTLEKNKYENILAVISDMVLIVDENGKLLELNQAASEFFDAATMGLPVWSLLDLEARSMEDMLKYYPQDTAQELAAPDGSSFFEMRIIPLERVSLASPAYLVVLKDITVHVTHRDILEDTVRERTEALEQDKQQLAEMNITLRNVMRSVDNELDDHKQTVGRMAEELLPALDKLRRADSPMVRKAYLDVLEDQLLKLSAGARPDQHPALLRLTPTEMKVCQFIEAGASTKDIAEALNLAVGTVQSHRKNIRRKLKLQNKDVNLRTFLSKTHSSNSHA</sequence>
<keyword evidence="2" id="KW-0238">DNA-binding</keyword>
<gene>
    <name evidence="5" type="ORF">DQK91_14400</name>
</gene>
<dbReference type="InterPro" id="IPR000014">
    <property type="entry name" value="PAS"/>
</dbReference>
<reference evidence="5 6" key="1">
    <citation type="submission" date="2018-06" db="EMBL/GenBank/DDBJ databases">
        <title>Complete genome of Desulfovibrio marinus P48SEP.</title>
        <authorList>
            <person name="Crispim J.S."/>
            <person name="Vidigal P.M.P."/>
            <person name="Silva L.C.F."/>
            <person name="Araujo L.C."/>
            <person name="Laguardia C.N."/>
            <person name="Dias R.S."/>
            <person name="Sousa M.P."/>
            <person name="Paula S.O."/>
            <person name="Silva C."/>
        </authorList>
    </citation>
    <scope>NUCLEOTIDE SEQUENCE [LARGE SCALE GENOMIC DNA]</scope>
    <source>
        <strain evidence="5 6">P48SEP</strain>
    </source>
</reference>
<evidence type="ECO:0000313" key="5">
    <source>
        <dbReference type="EMBL" id="TVM32466.1"/>
    </source>
</evidence>
<evidence type="ECO:0000256" key="1">
    <source>
        <dbReference type="ARBA" id="ARBA00023015"/>
    </source>
</evidence>
<dbReference type="GO" id="GO:0003677">
    <property type="term" value="F:DNA binding"/>
    <property type="evidence" value="ECO:0007669"/>
    <property type="project" value="UniProtKB-KW"/>
</dbReference>
<dbReference type="Proteomes" id="UP000434052">
    <property type="component" value="Unassembled WGS sequence"/>
</dbReference>
<evidence type="ECO:0000313" key="6">
    <source>
        <dbReference type="Proteomes" id="UP000434052"/>
    </source>
</evidence>
<dbReference type="RefSeq" id="WP_144306085.1">
    <property type="nucleotide sequence ID" value="NZ_QMIF01000010.1"/>
</dbReference>
<organism evidence="5 6">
    <name type="scientific">Oceanidesulfovibrio marinus</name>
    <dbReference type="NCBI Taxonomy" id="370038"/>
    <lineage>
        <taxon>Bacteria</taxon>
        <taxon>Pseudomonadati</taxon>
        <taxon>Thermodesulfobacteriota</taxon>
        <taxon>Desulfovibrionia</taxon>
        <taxon>Desulfovibrionales</taxon>
        <taxon>Desulfovibrionaceae</taxon>
        <taxon>Oceanidesulfovibrio</taxon>
    </lineage>
</organism>
<dbReference type="PROSITE" id="PS50043">
    <property type="entry name" value="HTH_LUXR_2"/>
    <property type="match status" value="1"/>
</dbReference>
<dbReference type="Pfam" id="PF13188">
    <property type="entry name" value="PAS_8"/>
    <property type="match status" value="1"/>
</dbReference>
<keyword evidence="1" id="KW-0805">Transcription regulation</keyword>
<dbReference type="Pfam" id="PF00196">
    <property type="entry name" value="GerE"/>
    <property type="match status" value="1"/>
</dbReference>
<dbReference type="InterPro" id="IPR036388">
    <property type="entry name" value="WH-like_DNA-bd_sf"/>
</dbReference>
<accession>A0A6P1ZF99</accession>
<dbReference type="GO" id="GO:0006355">
    <property type="term" value="P:regulation of DNA-templated transcription"/>
    <property type="evidence" value="ECO:0007669"/>
    <property type="project" value="InterPro"/>
</dbReference>
<dbReference type="SMART" id="SM00421">
    <property type="entry name" value="HTH_LUXR"/>
    <property type="match status" value="1"/>
</dbReference>
<dbReference type="EMBL" id="QMIF01000010">
    <property type="protein sequence ID" value="TVM32466.1"/>
    <property type="molecule type" value="Genomic_DNA"/>
</dbReference>